<dbReference type="GO" id="GO:0003677">
    <property type="term" value="F:DNA binding"/>
    <property type="evidence" value="ECO:0007669"/>
    <property type="project" value="UniProtKB-KW"/>
</dbReference>
<dbReference type="InterPro" id="IPR010982">
    <property type="entry name" value="Lambda_DNA-bd_dom_sf"/>
</dbReference>
<dbReference type="InterPro" id="IPR001387">
    <property type="entry name" value="Cro/C1-type_HTH"/>
</dbReference>
<evidence type="ECO:0000256" key="2">
    <source>
        <dbReference type="ARBA" id="ARBA00023125"/>
    </source>
</evidence>
<dbReference type="PANTHER" id="PTHR46797">
    <property type="entry name" value="HTH-TYPE TRANSCRIPTIONAL REGULATOR"/>
    <property type="match status" value="1"/>
</dbReference>
<dbReference type="InterPro" id="IPR050807">
    <property type="entry name" value="TransReg_Diox_bact_type"/>
</dbReference>
<dbReference type="CDD" id="cd00093">
    <property type="entry name" value="HTH_XRE"/>
    <property type="match status" value="1"/>
</dbReference>
<dbReference type="KEGG" id="pbas:SMSP2_02480"/>
<proteinExistence type="predicted"/>
<dbReference type="GO" id="GO:0005829">
    <property type="term" value="C:cytosol"/>
    <property type="evidence" value="ECO:0007669"/>
    <property type="project" value="TreeGrafter"/>
</dbReference>
<dbReference type="GO" id="GO:0003700">
    <property type="term" value="F:DNA-binding transcription factor activity"/>
    <property type="evidence" value="ECO:0007669"/>
    <property type="project" value="TreeGrafter"/>
</dbReference>
<evidence type="ECO:0000259" key="4">
    <source>
        <dbReference type="PROSITE" id="PS50943"/>
    </source>
</evidence>
<evidence type="ECO:0000256" key="3">
    <source>
        <dbReference type="ARBA" id="ARBA00023163"/>
    </source>
</evidence>
<evidence type="ECO:0000313" key="6">
    <source>
        <dbReference type="Proteomes" id="UP000188181"/>
    </source>
</evidence>
<accession>A0A1Q2MHD3</accession>
<dbReference type="PROSITE" id="PS50943">
    <property type="entry name" value="HTH_CROC1"/>
    <property type="match status" value="1"/>
</dbReference>
<dbReference type="Gene3D" id="1.10.260.40">
    <property type="entry name" value="lambda repressor-like DNA-binding domains"/>
    <property type="match status" value="1"/>
</dbReference>
<dbReference type="AlphaFoldDB" id="A0A1Q2MHD3"/>
<dbReference type="EMBL" id="CP019646">
    <property type="protein sequence ID" value="AQQ72100.1"/>
    <property type="molecule type" value="Genomic_DNA"/>
</dbReference>
<sequence length="70" mass="8152">MESNILKTFGKNVRELRLSKGWSQEELARRCDLHRTYIGSIERHERNVSLINVELIAKALDVKICNLVED</sequence>
<dbReference type="REBASE" id="185684">
    <property type="entry name" value="C.PbaD1ORF2481P"/>
</dbReference>
<dbReference type="STRING" id="1851148.SMSP2_02480"/>
<evidence type="ECO:0000256" key="1">
    <source>
        <dbReference type="ARBA" id="ARBA00023015"/>
    </source>
</evidence>
<reference evidence="6" key="1">
    <citation type="submission" date="2017-02" db="EMBL/GenBank/DDBJ databases">
        <title>Comparative genomics and description of representatives of a novel lineage of planctomycetes thriving in anoxic sediments.</title>
        <authorList>
            <person name="Spring S."/>
            <person name="Bunk B."/>
            <person name="Sproer C."/>
        </authorList>
    </citation>
    <scope>NUCLEOTIDE SEQUENCE [LARGE SCALE GENOMIC DNA]</scope>
    <source>
        <strain evidence="6">SM-Chi-D1</strain>
    </source>
</reference>
<keyword evidence="3" id="KW-0804">Transcription</keyword>
<dbReference type="Proteomes" id="UP000188181">
    <property type="component" value="Chromosome"/>
</dbReference>
<dbReference type="SMART" id="SM00530">
    <property type="entry name" value="HTH_XRE"/>
    <property type="match status" value="1"/>
</dbReference>
<dbReference type="OrthoDB" id="9814553at2"/>
<organism evidence="5 6">
    <name type="scientific">Limihaloglobus sulfuriphilus</name>
    <dbReference type="NCBI Taxonomy" id="1851148"/>
    <lineage>
        <taxon>Bacteria</taxon>
        <taxon>Pseudomonadati</taxon>
        <taxon>Planctomycetota</taxon>
        <taxon>Phycisphaerae</taxon>
        <taxon>Sedimentisphaerales</taxon>
        <taxon>Sedimentisphaeraceae</taxon>
        <taxon>Limihaloglobus</taxon>
    </lineage>
</organism>
<dbReference type="SUPFAM" id="SSF47413">
    <property type="entry name" value="lambda repressor-like DNA-binding domains"/>
    <property type="match status" value="1"/>
</dbReference>
<evidence type="ECO:0000313" key="5">
    <source>
        <dbReference type="EMBL" id="AQQ72100.1"/>
    </source>
</evidence>
<protein>
    <submittedName>
        <fullName evidence="5">Anaerobic benzoate catabolism transcriptional regulator</fullName>
    </submittedName>
</protein>
<keyword evidence="2" id="KW-0238">DNA-binding</keyword>
<dbReference type="PANTHER" id="PTHR46797:SF23">
    <property type="entry name" value="HTH-TYPE TRANSCRIPTIONAL REGULATOR SUTR"/>
    <property type="match status" value="1"/>
</dbReference>
<keyword evidence="1" id="KW-0805">Transcription regulation</keyword>
<dbReference type="Pfam" id="PF01381">
    <property type="entry name" value="HTH_3"/>
    <property type="match status" value="1"/>
</dbReference>
<dbReference type="RefSeq" id="WP_146684327.1">
    <property type="nucleotide sequence ID" value="NZ_CP019646.1"/>
</dbReference>
<gene>
    <name evidence="5" type="ORF">SMSP2_02480</name>
</gene>
<keyword evidence="6" id="KW-1185">Reference proteome</keyword>
<name>A0A1Q2MHD3_9BACT</name>
<feature type="domain" description="HTH cro/C1-type" evidence="4">
    <location>
        <begin position="13"/>
        <end position="67"/>
    </location>
</feature>